<name>A0A8H5I3U2_9HYPO</name>
<protein>
    <submittedName>
        <fullName evidence="1">Uncharacterized protein</fullName>
    </submittedName>
</protein>
<dbReference type="AlphaFoldDB" id="A0A8H5I3U2"/>
<accession>A0A8H5I3U2</accession>
<comment type="caution">
    <text evidence="1">The sequence shown here is derived from an EMBL/GenBank/DDBJ whole genome shotgun (WGS) entry which is preliminary data.</text>
</comment>
<evidence type="ECO:0000313" key="1">
    <source>
        <dbReference type="EMBL" id="KAF5528873.1"/>
    </source>
</evidence>
<keyword evidence="2" id="KW-1185">Reference proteome</keyword>
<dbReference type="EMBL" id="JAAOAM010000780">
    <property type="protein sequence ID" value="KAF5528873.1"/>
    <property type="molecule type" value="Genomic_DNA"/>
</dbReference>
<dbReference type="Proteomes" id="UP000522262">
    <property type="component" value="Unassembled WGS sequence"/>
</dbReference>
<organism evidence="1 2">
    <name type="scientific">Fusarium mexicanum</name>
    <dbReference type="NCBI Taxonomy" id="751941"/>
    <lineage>
        <taxon>Eukaryota</taxon>
        <taxon>Fungi</taxon>
        <taxon>Dikarya</taxon>
        <taxon>Ascomycota</taxon>
        <taxon>Pezizomycotina</taxon>
        <taxon>Sordariomycetes</taxon>
        <taxon>Hypocreomycetidae</taxon>
        <taxon>Hypocreales</taxon>
        <taxon>Nectriaceae</taxon>
        <taxon>Fusarium</taxon>
        <taxon>Fusarium fujikuroi species complex</taxon>
    </lineage>
</organism>
<gene>
    <name evidence="1" type="ORF">FMEXI_14491</name>
</gene>
<evidence type="ECO:0000313" key="2">
    <source>
        <dbReference type="Proteomes" id="UP000522262"/>
    </source>
</evidence>
<sequence length="205" mass="23050">MPAPAEPTSPTDLPVVQLELSRSYTSDEIRNLQDAALKNETVAEVEAPAKREEQKMQKREILHATLNAKINFYCPNLRNTRREFEWVSYWYSQSNRMDMVGTKNVDGFRNFSFNPASGTFAGYWYHSFCQAQGDKICTYNVQSYFTGKKYTHFTVMEMVTDTSNGANILAPVITENCVDLRASGNSCPSVSATHCTITSISVTVP</sequence>
<reference evidence="1 2" key="1">
    <citation type="submission" date="2020-05" db="EMBL/GenBank/DDBJ databases">
        <title>Identification and distribution of gene clusters putatively required for synthesis of sphingolipid metabolism inhibitors in phylogenetically diverse species of the filamentous fungus Fusarium.</title>
        <authorList>
            <person name="Kim H.-S."/>
            <person name="Busman M."/>
            <person name="Brown D.W."/>
            <person name="Divon H."/>
            <person name="Uhlig S."/>
            <person name="Proctor R.H."/>
        </authorList>
    </citation>
    <scope>NUCLEOTIDE SEQUENCE [LARGE SCALE GENOMIC DNA]</scope>
    <source>
        <strain evidence="1 2">NRRL 53147</strain>
    </source>
</reference>
<proteinExistence type="predicted"/>